<dbReference type="InterPro" id="IPR011230">
    <property type="entry name" value="PAP14/16/28/29"/>
</dbReference>
<name>A0A1B2DUF4_9BACL</name>
<proteinExistence type="predicted"/>
<dbReference type="PANTHER" id="PTHR32440:SF11">
    <property type="entry name" value="METALLOPHOSPHOESTERASE DOMAIN-CONTAINING PROTEIN"/>
    <property type="match status" value="1"/>
</dbReference>
<dbReference type="AlphaFoldDB" id="A0A1B2DUF4"/>
<dbReference type="Gene3D" id="3.60.21.10">
    <property type="match status" value="1"/>
</dbReference>
<gene>
    <name evidence="2" type="ORF">BBD41_01405</name>
</gene>
<dbReference type="KEGG" id="pib:BBD41_01405"/>
<feature type="domain" description="Calcineurin-like phosphoesterase" evidence="1">
    <location>
        <begin position="40"/>
        <end position="250"/>
    </location>
</feature>
<dbReference type="EMBL" id="CP016809">
    <property type="protein sequence ID" value="ANY71345.1"/>
    <property type="molecule type" value="Genomic_DNA"/>
</dbReference>
<dbReference type="CDD" id="cd07383">
    <property type="entry name" value="MPP_Dcr2"/>
    <property type="match status" value="1"/>
</dbReference>
<dbReference type="InterPro" id="IPR004843">
    <property type="entry name" value="Calcineurin-like_PHP"/>
</dbReference>
<sequence length="324" mass="36067">MEKKLTFREDGTFVIVQFSDVEFIDAEDLDPETPLLDSMTRAAMDRIIALEQPDLVVFAGDLIASARSKDPLQSFRSAVAAAEENRVPWAAVFGNHDSEGNVPRKRMHEEQLRHAYCVAKPDPPGLSGAGNYVLTVDDQAGKPAAALFFLDSGDYSATEAVGGYDWIRRDQIEWYVSQSRRLAEQNGGTPLPALAFFHIPLPEYKKVWETSVCEGHCSEWISSPKVNSGLFAAMVEMGDVMGTFVGHDHSNDYSGMLHGIRLCYGRSTRYVSYVDGVRMDKFPTGARIIRIIAGERQLETWIRQSDGLIGEMPLHEPGARQNHQ</sequence>
<dbReference type="GO" id="GO:0016788">
    <property type="term" value="F:hydrolase activity, acting on ester bonds"/>
    <property type="evidence" value="ECO:0007669"/>
    <property type="project" value="TreeGrafter"/>
</dbReference>
<protein>
    <submittedName>
        <fullName evidence="2">Metallophosphoesterase</fullName>
    </submittedName>
</protein>
<dbReference type="PIRSF" id="PIRSF030250">
    <property type="entry name" value="Ptase_At2g46880"/>
    <property type="match status" value="1"/>
</dbReference>
<organism evidence="2">
    <name type="scientific">Paenibacillus ihbetae</name>
    <dbReference type="NCBI Taxonomy" id="1870820"/>
    <lineage>
        <taxon>Bacteria</taxon>
        <taxon>Bacillati</taxon>
        <taxon>Bacillota</taxon>
        <taxon>Bacilli</taxon>
        <taxon>Bacillales</taxon>
        <taxon>Paenibacillaceae</taxon>
        <taxon>Paenibacillus</taxon>
    </lineage>
</organism>
<dbReference type="PANTHER" id="PTHR32440">
    <property type="entry name" value="PHOSPHATASE DCR2-RELATED-RELATED"/>
    <property type="match status" value="1"/>
</dbReference>
<dbReference type="Pfam" id="PF00149">
    <property type="entry name" value="Metallophos"/>
    <property type="match status" value="1"/>
</dbReference>
<accession>A0A1B2DUF4</accession>
<evidence type="ECO:0000313" key="2">
    <source>
        <dbReference type="EMBL" id="ANY71345.1"/>
    </source>
</evidence>
<dbReference type="SUPFAM" id="SSF56300">
    <property type="entry name" value="Metallo-dependent phosphatases"/>
    <property type="match status" value="1"/>
</dbReference>
<dbReference type="GO" id="GO:0005737">
    <property type="term" value="C:cytoplasm"/>
    <property type="evidence" value="ECO:0007669"/>
    <property type="project" value="TreeGrafter"/>
</dbReference>
<dbReference type="RefSeq" id="WP_099476474.1">
    <property type="nucleotide sequence ID" value="NZ_CP016809.1"/>
</dbReference>
<dbReference type="InterPro" id="IPR029052">
    <property type="entry name" value="Metallo-depent_PP-like"/>
</dbReference>
<evidence type="ECO:0000259" key="1">
    <source>
        <dbReference type="Pfam" id="PF00149"/>
    </source>
</evidence>
<reference evidence="2" key="1">
    <citation type="submission" date="2016-08" db="EMBL/GenBank/DDBJ databases">
        <title>Complete Genome Seqeunce of Paenibacillus sp. nov. IHBB 9852 from high altitute lake of Indian trans-Himalayas.</title>
        <authorList>
            <person name="Kiran S."/>
            <person name="Swarnkar M.K."/>
            <person name="Rana A."/>
            <person name="Tewari R."/>
            <person name="Gulati A."/>
        </authorList>
    </citation>
    <scope>NUCLEOTIDE SEQUENCE [LARGE SCALE GENOMIC DNA]</scope>
    <source>
        <strain evidence="2">IHBB 9852</strain>
    </source>
</reference>